<evidence type="ECO:0000256" key="4">
    <source>
        <dbReference type="ARBA" id="ARBA00022839"/>
    </source>
</evidence>
<dbReference type="CDD" id="cd04489">
    <property type="entry name" value="ExoVII_LU_OBF"/>
    <property type="match status" value="1"/>
</dbReference>
<dbReference type="AlphaFoldDB" id="T1DWC2"/>
<evidence type="ECO:0000256" key="1">
    <source>
        <dbReference type="ARBA" id="ARBA00022490"/>
    </source>
</evidence>
<evidence type="ECO:0000256" key="5">
    <source>
        <dbReference type="HAMAP-Rule" id="MF_00378"/>
    </source>
</evidence>
<comment type="similarity">
    <text evidence="5 6">Belongs to the XseA family.</text>
</comment>
<protein>
    <recommendedName>
        <fullName evidence="5">Exodeoxyribonuclease 7 large subunit</fullName>
        <ecNumber evidence="5">3.1.11.6</ecNumber>
    </recommendedName>
    <alternativeName>
        <fullName evidence="5">Exodeoxyribonuclease VII large subunit</fullName>
        <shortName evidence="5">Exonuclease VII large subunit</shortName>
    </alternativeName>
</protein>
<gene>
    <name evidence="5" type="primary">xseA</name>
    <name evidence="9" type="ORF">HFN_0728</name>
</gene>
<accession>T1DWC2</accession>
<keyword evidence="10" id="KW-1185">Reference proteome</keyword>
<evidence type="ECO:0000256" key="2">
    <source>
        <dbReference type="ARBA" id="ARBA00022722"/>
    </source>
</evidence>
<organism evidence="9 10">
    <name type="scientific">Helicobacter fennelliae MRY12-0050</name>
    <dbReference type="NCBI Taxonomy" id="1325130"/>
    <lineage>
        <taxon>Bacteria</taxon>
        <taxon>Pseudomonadati</taxon>
        <taxon>Campylobacterota</taxon>
        <taxon>Epsilonproteobacteria</taxon>
        <taxon>Campylobacterales</taxon>
        <taxon>Helicobacteraceae</taxon>
        <taxon>Helicobacter</taxon>
    </lineage>
</organism>
<evidence type="ECO:0000313" key="9">
    <source>
        <dbReference type="EMBL" id="GAD19488.1"/>
    </source>
</evidence>
<dbReference type="EMBL" id="BASD01000025">
    <property type="protein sequence ID" value="GAD19488.1"/>
    <property type="molecule type" value="Genomic_DNA"/>
</dbReference>
<keyword evidence="1 5" id="KW-0963">Cytoplasm</keyword>
<dbReference type="Gene3D" id="2.40.50.1010">
    <property type="match status" value="1"/>
</dbReference>
<dbReference type="InterPro" id="IPR020579">
    <property type="entry name" value="Exonuc_VII_lsu_C"/>
</dbReference>
<dbReference type="GO" id="GO:0008855">
    <property type="term" value="F:exodeoxyribonuclease VII activity"/>
    <property type="evidence" value="ECO:0007669"/>
    <property type="project" value="UniProtKB-UniRule"/>
</dbReference>
<dbReference type="InterPro" id="IPR003753">
    <property type="entry name" value="Exonuc_VII_L"/>
</dbReference>
<dbReference type="PANTHER" id="PTHR30008">
    <property type="entry name" value="EXODEOXYRIBONUCLEASE 7 LARGE SUBUNIT"/>
    <property type="match status" value="1"/>
</dbReference>
<dbReference type="EC" id="3.1.11.6" evidence="5"/>
<dbReference type="Proteomes" id="UP000018143">
    <property type="component" value="Unassembled WGS sequence"/>
</dbReference>
<dbReference type="GO" id="GO:0005737">
    <property type="term" value="C:cytoplasm"/>
    <property type="evidence" value="ECO:0007669"/>
    <property type="project" value="UniProtKB-SubCell"/>
</dbReference>
<evidence type="ECO:0000256" key="6">
    <source>
        <dbReference type="RuleBase" id="RU004355"/>
    </source>
</evidence>
<feature type="domain" description="OB-fold nucleic acid binding" evidence="8">
    <location>
        <begin position="4"/>
        <end position="95"/>
    </location>
</feature>
<comment type="function">
    <text evidence="5">Bidirectionally degrades single-stranded DNA into large acid-insoluble oligonucleotides, which are then degraded further into small acid-soluble oligonucleotides.</text>
</comment>
<dbReference type="GO" id="GO:0009318">
    <property type="term" value="C:exodeoxyribonuclease VII complex"/>
    <property type="evidence" value="ECO:0007669"/>
    <property type="project" value="UniProtKB-UniRule"/>
</dbReference>
<dbReference type="GO" id="GO:0006308">
    <property type="term" value="P:DNA catabolic process"/>
    <property type="evidence" value="ECO:0007669"/>
    <property type="project" value="UniProtKB-UniRule"/>
</dbReference>
<dbReference type="Pfam" id="PF02601">
    <property type="entry name" value="Exonuc_VII_L"/>
    <property type="match status" value="1"/>
</dbReference>
<proteinExistence type="inferred from homology"/>
<evidence type="ECO:0000313" key="10">
    <source>
        <dbReference type="Proteomes" id="UP000018143"/>
    </source>
</evidence>
<reference evidence="9 10" key="1">
    <citation type="journal article" date="2013" name="Genome Announc.">
        <title>Draft Genome Sequence of Helicobacter fennelliae Strain MRY12-0050, Isolated from a Bacteremia Patient.</title>
        <authorList>
            <person name="Rimbara E."/>
            <person name="Matsui M."/>
            <person name="Mori S."/>
            <person name="Suzuki S."/>
            <person name="Suzuki M."/>
            <person name="Kim H."/>
            <person name="Sekizuka T."/>
            <person name="Kuroda M."/>
            <person name="Shibayama K."/>
        </authorList>
    </citation>
    <scope>NUCLEOTIDE SEQUENCE [LARGE SCALE GENOMIC DNA]</scope>
    <source>
        <strain evidence="9 10">MRY12-0050</strain>
    </source>
</reference>
<comment type="caution">
    <text evidence="9">The sequence shown here is derived from an EMBL/GenBank/DDBJ whole genome shotgun (WGS) entry which is preliminary data.</text>
</comment>
<dbReference type="eggNOG" id="COG1570">
    <property type="taxonomic scope" value="Bacteria"/>
</dbReference>
<comment type="subunit">
    <text evidence="5">Heterooligomer composed of large and small subunits.</text>
</comment>
<comment type="subcellular location">
    <subcellularLocation>
        <location evidence="5 6">Cytoplasm</location>
    </subcellularLocation>
</comment>
<dbReference type="GO" id="GO:0003676">
    <property type="term" value="F:nucleic acid binding"/>
    <property type="evidence" value="ECO:0007669"/>
    <property type="project" value="InterPro"/>
</dbReference>
<dbReference type="InterPro" id="IPR025824">
    <property type="entry name" value="OB-fold_nuc-bd_dom"/>
</dbReference>
<dbReference type="Pfam" id="PF13742">
    <property type="entry name" value="tRNA_anti_2"/>
    <property type="match status" value="1"/>
</dbReference>
<dbReference type="HAMAP" id="MF_00378">
    <property type="entry name" value="Exonuc_7_L"/>
    <property type="match status" value="1"/>
</dbReference>
<evidence type="ECO:0000256" key="3">
    <source>
        <dbReference type="ARBA" id="ARBA00022801"/>
    </source>
</evidence>
<dbReference type="NCBIfam" id="TIGR00237">
    <property type="entry name" value="xseA"/>
    <property type="match status" value="1"/>
</dbReference>
<dbReference type="OrthoDB" id="9802795at2"/>
<comment type="catalytic activity">
    <reaction evidence="5 6">
        <text>Exonucleolytic cleavage in either 5'- to 3'- or 3'- to 5'-direction to yield nucleoside 5'-phosphates.</text>
        <dbReference type="EC" id="3.1.11.6"/>
    </reaction>
</comment>
<evidence type="ECO:0000259" key="8">
    <source>
        <dbReference type="Pfam" id="PF13742"/>
    </source>
</evidence>
<name>T1DWC2_9HELI</name>
<dbReference type="STRING" id="1325130.HFN_0728"/>
<dbReference type="PANTHER" id="PTHR30008:SF0">
    <property type="entry name" value="EXODEOXYRIBONUCLEASE 7 LARGE SUBUNIT"/>
    <property type="match status" value="1"/>
</dbReference>
<keyword evidence="3 5" id="KW-0378">Hydrolase</keyword>
<sequence length="417" mass="46471">MKPLSVSSLNAQIKALLESTFLEVRVEGEISNCTIHTSGHIYFSLKDEESSIRCVMFKGNTKSLNFTPTNGQKIIACGGLSVYSPRGEYQILCSSLTPSGAGDLAKAYELLKAKLKSKGYFENKKSIPPFPKKIAILTSLTGAALQDMLRVAKSRWNLISIVAIDTLVQGAESKFMLANNIQFADSFFGTKQAFDIIIIARGGGSKEDLWAFNEEIVADAIYNAKTPIISAVGHEIDFVISDFVADLRAPTPSACMEMVLPDSKEWLQNLDSITEHFESQITQFFSHKQKQLATLQQLYQSISYQAKLQKAQQDITECFSFLHLIMQQFFIKKSKEIAPNLLHISFESALMRQSFILQSLHKELSALNPQNKIHNGYVQISINKAIKTLDKLHNGDIIELCDDVMEAKAEIISIQQS</sequence>
<evidence type="ECO:0000259" key="7">
    <source>
        <dbReference type="Pfam" id="PF02601"/>
    </source>
</evidence>
<feature type="domain" description="Exonuclease VII large subunit C-terminal" evidence="7">
    <location>
        <begin position="122"/>
        <end position="400"/>
    </location>
</feature>
<keyword evidence="2 5" id="KW-0540">Nuclease</keyword>
<keyword evidence="4 5" id="KW-0269">Exonuclease</keyword>
<dbReference type="RefSeq" id="WP_023948823.1">
    <property type="nucleotide sequence ID" value="NZ_BASD01000025.1"/>
</dbReference>